<proteinExistence type="predicted"/>
<organism evidence="1 2">
    <name type="scientific">Rhodoferax saidenbachensis</name>
    <dbReference type="NCBI Taxonomy" id="1484693"/>
    <lineage>
        <taxon>Bacteria</taxon>
        <taxon>Pseudomonadati</taxon>
        <taxon>Pseudomonadota</taxon>
        <taxon>Betaproteobacteria</taxon>
        <taxon>Burkholderiales</taxon>
        <taxon>Comamonadaceae</taxon>
        <taxon>Rhodoferax</taxon>
    </lineage>
</organism>
<protein>
    <recommendedName>
        <fullName evidence="3">Class I SAM-dependent methyltransferase</fullName>
    </recommendedName>
</protein>
<dbReference type="Gene3D" id="3.40.50.150">
    <property type="entry name" value="Vaccinia Virus protein VP39"/>
    <property type="match status" value="1"/>
</dbReference>
<reference evidence="1 2" key="1">
    <citation type="submission" date="2017-01" db="EMBL/GenBank/DDBJ databases">
        <authorList>
            <person name="Mah S.A."/>
            <person name="Swanson W.J."/>
            <person name="Moy G.W."/>
            <person name="Vacquier V.D."/>
        </authorList>
    </citation>
    <scope>NUCLEOTIDE SEQUENCE [LARGE SCALE GENOMIC DNA]</scope>
    <source>
        <strain evidence="1 2">DSM 22694</strain>
    </source>
</reference>
<sequence>MLADLVPAVGNRLAPYVKPEIADPVRDYYASGGQGAFLDIGCGAGISAHFWGGQSSLRTCRRFIPVAGVEVAEQARTSLMKAGIEVWPDLSSVPEERRFGMIRMNWSLEHVHSPAAYFAFVKDRLLPRGRVMVAVPNYGGLIYKVAPDCIEVPIHLYHFRPVDIENYAKRFGLRLVSMQTFSYPHMFIAAAKVGLLPEAFGKATSLRSAKAFQAALHQFDHSGMGNDLIAILELND</sequence>
<evidence type="ECO:0008006" key="3">
    <source>
        <dbReference type="Google" id="ProtNLM"/>
    </source>
</evidence>
<dbReference type="Proteomes" id="UP000186110">
    <property type="component" value="Chromosome"/>
</dbReference>
<keyword evidence="2" id="KW-1185">Reference proteome</keyword>
<dbReference type="InterPro" id="IPR029063">
    <property type="entry name" value="SAM-dependent_MTases_sf"/>
</dbReference>
<name>A0A1P8KDR1_9BURK</name>
<dbReference type="EMBL" id="CP019239">
    <property type="protein sequence ID" value="APW44170.1"/>
    <property type="molecule type" value="Genomic_DNA"/>
</dbReference>
<gene>
    <name evidence="1" type="ORF">RS694_17645</name>
</gene>
<dbReference type="AlphaFoldDB" id="A0A1P8KDR1"/>
<accession>A0A1P8KDR1</accession>
<dbReference type="SUPFAM" id="SSF53335">
    <property type="entry name" value="S-adenosyl-L-methionine-dependent methyltransferases"/>
    <property type="match status" value="1"/>
</dbReference>
<dbReference type="Pfam" id="PF13489">
    <property type="entry name" value="Methyltransf_23"/>
    <property type="match status" value="1"/>
</dbReference>
<dbReference type="STRING" id="1484693.RS694_17645"/>
<evidence type="ECO:0000313" key="2">
    <source>
        <dbReference type="Proteomes" id="UP000186110"/>
    </source>
</evidence>
<dbReference type="PANTHER" id="PTHR43861">
    <property type="entry name" value="TRANS-ACONITATE 2-METHYLTRANSFERASE-RELATED"/>
    <property type="match status" value="1"/>
</dbReference>
<evidence type="ECO:0000313" key="1">
    <source>
        <dbReference type="EMBL" id="APW44170.1"/>
    </source>
</evidence>
<dbReference type="KEGG" id="rsb:RS694_17645"/>